<feature type="domain" description="OmpR/PhoB-type" evidence="9">
    <location>
        <begin position="123"/>
        <end position="221"/>
    </location>
</feature>
<dbReference type="SUPFAM" id="SSF52172">
    <property type="entry name" value="CheY-like"/>
    <property type="match status" value="1"/>
</dbReference>
<sequence>MAIIVVEDDVMVQEELVHLLKRAGYQATAITDFNTDVASQLIQASPDLVLLDINLPNQTGFDICRTLKTKTNIAVLVLTSRNQLSDELHALDLGADDYMTKPFPKEKLLARLKNLLRRYETTPNLLDGGGFQLDPDSYTMYVAGKSQVLPPNEGRMLALLLKTQNQVITKDQLSRELWGTADFIDENALQVNVTRLRKTLRQWGLADRLETVRGQGYRWIEREVE</sequence>
<keyword evidence="11" id="KW-1185">Reference proteome</keyword>
<dbReference type="RefSeq" id="WP_166162648.1">
    <property type="nucleotide sequence ID" value="NZ_CP049740.1"/>
</dbReference>
<dbReference type="GO" id="GO:0000156">
    <property type="term" value="F:phosphorelay response regulator activity"/>
    <property type="evidence" value="ECO:0007669"/>
    <property type="project" value="TreeGrafter"/>
</dbReference>
<dbReference type="PANTHER" id="PTHR48111:SF1">
    <property type="entry name" value="TWO-COMPONENT RESPONSE REGULATOR ORR33"/>
    <property type="match status" value="1"/>
</dbReference>
<gene>
    <name evidence="10" type="ORF">G7057_08075</name>
</gene>
<evidence type="ECO:0000313" key="11">
    <source>
        <dbReference type="Proteomes" id="UP000501451"/>
    </source>
</evidence>
<dbReference type="GO" id="GO:0000976">
    <property type="term" value="F:transcription cis-regulatory region binding"/>
    <property type="evidence" value="ECO:0007669"/>
    <property type="project" value="TreeGrafter"/>
</dbReference>
<dbReference type="PROSITE" id="PS51755">
    <property type="entry name" value="OMPR_PHOB"/>
    <property type="match status" value="1"/>
</dbReference>
<proteinExistence type="predicted"/>
<evidence type="ECO:0000256" key="4">
    <source>
        <dbReference type="ARBA" id="ARBA00023125"/>
    </source>
</evidence>
<dbReference type="GO" id="GO:0005829">
    <property type="term" value="C:cytosol"/>
    <property type="evidence" value="ECO:0007669"/>
    <property type="project" value="TreeGrafter"/>
</dbReference>
<dbReference type="InterPro" id="IPR001867">
    <property type="entry name" value="OmpR/PhoB-type_DNA-bd"/>
</dbReference>
<evidence type="ECO:0000259" key="9">
    <source>
        <dbReference type="PROSITE" id="PS51755"/>
    </source>
</evidence>
<dbReference type="KEGG" id="jar:G7057_08075"/>
<evidence type="ECO:0000259" key="8">
    <source>
        <dbReference type="PROSITE" id="PS50110"/>
    </source>
</evidence>
<dbReference type="SMART" id="SM00862">
    <property type="entry name" value="Trans_reg_C"/>
    <property type="match status" value="1"/>
</dbReference>
<dbReference type="AlphaFoldDB" id="A0A6G7KAW8"/>
<dbReference type="EMBL" id="CP049740">
    <property type="protein sequence ID" value="QII82395.1"/>
    <property type="molecule type" value="Genomic_DNA"/>
</dbReference>
<accession>A0A6G7KAW8</accession>
<name>A0A6G7KAW8_9LACT</name>
<keyword evidence="2" id="KW-0902">Two-component regulatory system</keyword>
<dbReference type="Proteomes" id="UP000501451">
    <property type="component" value="Chromosome"/>
</dbReference>
<dbReference type="Gene3D" id="1.10.10.10">
    <property type="entry name" value="Winged helix-like DNA-binding domain superfamily/Winged helix DNA-binding domain"/>
    <property type="match status" value="1"/>
</dbReference>
<dbReference type="PROSITE" id="PS50110">
    <property type="entry name" value="RESPONSE_REGULATORY"/>
    <property type="match status" value="1"/>
</dbReference>
<dbReference type="InterPro" id="IPR039420">
    <property type="entry name" value="WalR-like"/>
</dbReference>
<dbReference type="InterPro" id="IPR016032">
    <property type="entry name" value="Sig_transdc_resp-reg_C-effctor"/>
</dbReference>
<dbReference type="SUPFAM" id="SSF46894">
    <property type="entry name" value="C-terminal effector domain of the bipartite response regulators"/>
    <property type="match status" value="1"/>
</dbReference>
<keyword evidence="1 6" id="KW-0597">Phosphoprotein</keyword>
<evidence type="ECO:0000256" key="1">
    <source>
        <dbReference type="ARBA" id="ARBA00022553"/>
    </source>
</evidence>
<dbReference type="Pfam" id="PF00072">
    <property type="entry name" value="Response_reg"/>
    <property type="match status" value="1"/>
</dbReference>
<keyword evidence="3" id="KW-0805">Transcription regulation</keyword>
<dbReference type="Pfam" id="PF00486">
    <property type="entry name" value="Trans_reg_C"/>
    <property type="match status" value="1"/>
</dbReference>
<evidence type="ECO:0000256" key="6">
    <source>
        <dbReference type="PROSITE-ProRule" id="PRU00169"/>
    </source>
</evidence>
<organism evidence="10 11">
    <name type="scientific">Jeotgalibaca arthritidis</name>
    <dbReference type="NCBI Taxonomy" id="1868794"/>
    <lineage>
        <taxon>Bacteria</taxon>
        <taxon>Bacillati</taxon>
        <taxon>Bacillota</taxon>
        <taxon>Bacilli</taxon>
        <taxon>Lactobacillales</taxon>
        <taxon>Carnobacteriaceae</taxon>
        <taxon>Jeotgalibaca</taxon>
    </lineage>
</organism>
<keyword evidence="5" id="KW-0804">Transcription</keyword>
<evidence type="ECO:0000256" key="5">
    <source>
        <dbReference type="ARBA" id="ARBA00023163"/>
    </source>
</evidence>
<dbReference type="Gene3D" id="3.40.50.2300">
    <property type="match status" value="1"/>
</dbReference>
<dbReference type="SMART" id="SM00448">
    <property type="entry name" value="REC"/>
    <property type="match status" value="1"/>
</dbReference>
<feature type="modified residue" description="4-aspartylphosphate" evidence="6">
    <location>
        <position position="52"/>
    </location>
</feature>
<reference evidence="10 11" key="1">
    <citation type="journal article" date="2017" name="Int. J. Syst. Evol. Microbiol.">
        <title>Jeotgalibaca porci sp. nov. and Jeotgalibaca arthritidis sp. nov., isolated from pigs, and emended description of the genus Jeotgalibaca.</title>
        <authorList>
            <person name="Zamora L."/>
            <person name="Perez-Sancho M."/>
            <person name="Dominguez L."/>
            <person name="Fernandez-Garayzabal J.F."/>
            <person name="Vela A.I."/>
        </authorList>
    </citation>
    <scope>NUCLEOTIDE SEQUENCE [LARGE SCALE GENOMIC DNA]</scope>
    <source>
        <strain evidence="10 11">CECT 9157</strain>
    </source>
</reference>
<dbReference type="InterPro" id="IPR036388">
    <property type="entry name" value="WH-like_DNA-bd_sf"/>
</dbReference>
<evidence type="ECO:0000256" key="2">
    <source>
        <dbReference type="ARBA" id="ARBA00023012"/>
    </source>
</evidence>
<dbReference type="InterPro" id="IPR011006">
    <property type="entry name" value="CheY-like_superfamily"/>
</dbReference>
<dbReference type="Gene3D" id="6.10.250.690">
    <property type="match status" value="1"/>
</dbReference>
<dbReference type="PANTHER" id="PTHR48111">
    <property type="entry name" value="REGULATOR OF RPOS"/>
    <property type="match status" value="1"/>
</dbReference>
<evidence type="ECO:0000256" key="7">
    <source>
        <dbReference type="PROSITE-ProRule" id="PRU01091"/>
    </source>
</evidence>
<feature type="domain" description="Response regulatory" evidence="8">
    <location>
        <begin position="2"/>
        <end position="116"/>
    </location>
</feature>
<evidence type="ECO:0000313" key="10">
    <source>
        <dbReference type="EMBL" id="QII82395.1"/>
    </source>
</evidence>
<dbReference type="GO" id="GO:0006355">
    <property type="term" value="P:regulation of DNA-templated transcription"/>
    <property type="evidence" value="ECO:0007669"/>
    <property type="project" value="InterPro"/>
</dbReference>
<dbReference type="CDD" id="cd00383">
    <property type="entry name" value="trans_reg_C"/>
    <property type="match status" value="1"/>
</dbReference>
<protein>
    <submittedName>
        <fullName evidence="10">Response regulator transcription factor</fullName>
    </submittedName>
</protein>
<evidence type="ECO:0000256" key="3">
    <source>
        <dbReference type="ARBA" id="ARBA00023015"/>
    </source>
</evidence>
<feature type="DNA-binding region" description="OmpR/PhoB-type" evidence="7">
    <location>
        <begin position="123"/>
        <end position="221"/>
    </location>
</feature>
<dbReference type="InterPro" id="IPR001789">
    <property type="entry name" value="Sig_transdc_resp-reg_receiver"/>
</dbReference>
<dbReference type="GO" id="GO:0032993">
    <property type="term" value="C:protein-DNA complex"/>
    <property type="evidence" value="ECO:0007669"/>
    <property type="project" value="TreeGrafter"/>
</dbReference>
<keyword evidence="4 7" id="KW-0238">DNA-binding</keyword>